<dbReference type="PROSITE" id="PS00786">
    <property type="entry name" value="5_NUCLEOTIDASE_2"/>
    <property type="match status" value="1"/>
</dbReference>
<gene>
    <name evidence="4" type="ORF">K8U91_11130</name>
</gene>
<evidence type="ECO:0000256" key="2">
    <source>
        <dbReference type="SAM" id="SignalP"/>
    </source>
</evidence>
<comment type="similarity">
    <text evidence="1">Belongs to the 5'-nucleotidase family.</text>
</comment>
<evidence type="ECO:0000313" key="4">
    <source>
        <dbReference type="EMBL" id="HJG90007.1"/>
    </source>
</evidence>
<feature type="signal peptide" evidence="2">
    <location>
        <begin position="1"/>
        <end position="21"/>
    </location>
</feature>
<organism evidence="4 5">
    <name type="scientific">Barnesiella viscericola</name>
    <dbReference type="NCBI Taxonomy" id="397865"/>
    <lineage>
        <taxon>Bacteria</taxon>
        <taxon>Pseudomonadati</taxon>
        <taxon>Bacteroidota</taxon>
        <taxon>Bacteroidia</taxon>
        <taxon>Bacteroidales</taxon>
        <taxon>Barnesiellaceae</taxon>
        <taxon>Barnesiella</taxon>
    </lineage>
</organism>
<dbReference type="GO" id="GO:0009166">
    <property type="term" value="P:nucleotide catabolic process"/>
    <property type="evidence" value="ECO:0007669"/>
    <property type="project" value="InterPro"/>
</dbReference>
<feature type="chain" id="PRO_5036804656" evidence="2">
    <location>
        <begin position="22"/>
        <end position="293"/>
    </location>
</feature>
<evidence type="ECO:0000259" key="3">
    <source>
        <dbReference type="Pfam" id="PF00149"/>
    </source>
</evidence>
<dbReference type="Proteomes" id="UP000757103">
    <property type="component" value="Unassembled WGS sequence"/>
</dbReference>
<dbReference type="PANTHER" id="PTHR11575:SF24">
    <property type="entry name" value="5'-NUCLEOTIDASE"/>
    <property type="match status" value="1"/>
</dbReference>
<dbReference type="EMBL" id="DYUD01000030">
    <property type="protein sequence ID" value="HJG90007.1"/>
    <property type="molecule type" value="Genomic_DNA"/>
</dbReference>
<dbReference type="GO" id="GO:0046872">
    <property type="term" value="F:metal ion binding"/>
    <property type="evidence" value="ECO:0007669"/>
    <property type="project" value="InterPro"/>
</dbReference>
<dbReference type="InterPro" id="IPR006146">
    <property type="entry name" value="5'-Nucleotdase_CS"/>
</dbReference>
<feature type="domain" description="Calcineurin-like phosphoesterase" evidence="3">
    <location>
        <begin position="28"/>
        <end position="243"/>
    </location>
</feature>
<dbReference type="PANTHER" id="PTHR11575">
    <property type="entry name" value="5'-NUCLEOTIDASE-RELATED"/>
    <property type="match status" value="1"/>
</dbReference>
<accession>A0A921SW49</accession>
<dbReference type="InterPro" id="IPR004843">
    <property type="entry name" value="Calcineurin-like_PHP"/>
</dbReference>
<dbReference type="InterPro" id="IPR006179">
    <property type="entry name" value="5_nucleotidase/apyrase"/>
</dbReference>
<dbReference type="SUPFAM" id="SSF56300">
    <property type="entry name" value="Metallo-dependent phosphatases"/>
    <property type="match status" value="1"/>
</dbReference>
<proteinExistence type="inferred from homology"/>
<dbReference type="RefSeq" id="WP_273307067.1">
    <property type="nucleotide sequence ID" value="NZ_DYUD01000030.1"/>
</dbReference>
<dbReference type="GO" id="GO:0000166">
    <property type="term" value="F:nucleotide binding"/>
    <property type="evidence" value="ECO:0007669"/>
    <property type="project" value="InterPro"/>
</dbReference>
<sequence>MVKKIFGITAICLSVALCGLAQEGRVVILHTNDTHSQIEPFDPSHKSYGGLGGVVRRMAIIDSIRSAESNVLLVDAGDAIQGTPYFNLFGGDVEFKAMNAMGYDVRTLGNHEFDAGLTKLAELVKQSTADFISTNYDLSATPLAGLVKPWVIREIGGYRIGFLALNVNPENLIPAELCKGVVSHDPIEAANQTARLLKEKGADIVVVLSHLGYSAENASDTTDPQVAAASSDIDLIIGGHSHTVIDPERIAANPESDTPYRVKNREGREVVIAQTGMGGAYLGYIAIDPHKSK</sequence>
<evidence type="ECO:0000313" key="5">
    <source>
        <dbReference type="Proteomes" id="UP000757103"/>
    </source>
</evidence>
<dbReference type="Gene3D" id="3.60.21.10">
    <property type="match status" value="1"/>
</dbReference>
<dbReference type="PRINTS" id="PR01607">
    <property type="entry name" value="APYRASEFAMLY"/>
</dbReference>
<reference evidence="4" key="1">
    <citation type="journal article" date="2021" name="PeerJ">
        <title>Extensive microbial diversity within the chicken gut microbiome revealed by metagenomics and culture.</title>
        <authorList>
            <person name="Gilroy R."/>
            <person name="Ravi A."/>
            <person name="Getino M."/>
            <person name="Pursley I."/>
            <person name="Horton D.L."/>
            <person name="Alikhan N.F."/>
            <person name="Baker D."/>
            <person name="Gharbi K."/>
            <person name="Hall N."/>
            <person name="Watson M."/>
            <person name="Adriaenssens E.M."/>
            <person name="Foster-Nyarko E."/>
            <person name="Jarju S."/>
            <person name="Secka A."/>
            <person name="Antonio M."/>
            <person name="Oren A."/>
            <person name="Chaudhuri R.R."/>
            <person name="La Ragione R."/>
            <person name="Hildebrand F."/>
            <person name="Pallen M.J."/>
        </authorList>
    </citation>
    <scope>NUCLEOTIDE SEQUENCE</scope>
    <source>
        <strain evidence="4">CHK121-7720</strain>
    </source>
</reference>
<evidence type="ECO:0000256" key="1">
    <source>
        <dbReference type="ARBA" id="ARBA00006654"/>
    </source>
</evidence>
<dbReference type="Pfam" id="PF00149">
    <property type="entry name" value="Metallophos"/>
    <property type="match status" value="1"/>
</dbReference>
<name>A0A921SW49_9BACT</name>
<dbReference type="GO" id="GO:0016788">
    <property type="term" value="F:hydrolase activity, acting on ester bonds"/>
    <property type="evidence" value="ECO:0007669"/>
    <property type="project" value="InterPro"/>
</dbReference>
<reference evidence="4" key="2">
    <citation type="submission" date="2021-09" db="EMBL/GenBank/DDBJ databases">
        <authorList>
            <person name="Gilroy R."/>
        </authorList>
    </citation>
    <scope>NUCLEOTIDE SEQUENCE</scope>
    <source>
        <strain evidence="4">CHK121-7720</strain>
    </source>
</reference>
<comment type="caution">
    <text evidence="4">The sequence shown here is derived from an EMBL/GenBank/DDBJ whole genome shotgun (WGS) entry which is preliminary data.</text>
</comment>
<dbReference type="InterPro" id="IPR029052">
    <property type="entry name" value="Metallo-depent_PP-like"/>
</dbReference>
<keyword evidence="2" id="KW-0732">Signal</keyword>
<dbReference type="AlphaFoldDB" id="A0A921SW49"/>
<dbReference type="PROSITE" id="PS00785">
    <property type="entry name" value="5_NUCLEOTIDASE_1"/>
    <property type="match status" value="1"/>
</dbReference>
<protein>
    <submittedName>
        <fullName evidence="4">Metallophosphoesterase</fullName>
    </submittedName>
</protein>